<dbReference type="CDD" id="cd01908">
    <property type="entry name" value="YafJ"/>
    <property type="match status" value="1"/>
</dbReference>
<comment type="caution">
    <text evidence="3">The sequence shown here is derived from an EMBL/GenBank/DDBJ whole genome shotgun (WGS) entry which is preliminary data.</text>
</comment>
<dbReference type="InterPro" id="IPR052373">
    <property type="entry name" value="Gamma-glu_amide_hydrolase"/>
</dbReference>
<dbReference type="PANTHER" id="PTHR43187">
    <property type="entry name" value="GLUTAMINE AMIDOTRANSFERASE DUG3-RELATED"/>
    <property type="match status" value="1"/>
</dbReference>
<dbReference type="SUPFAM" id="SSF56235">
    <property type="entry name" value="N-terminal nucleophile aminohydrolases (Ntn hydrolases)"/>
    <property type="match status" value="1"/>
</dbReference>
<evidence type="ECO:0000259" key="2">
    <source>
        <dbReference type="PROSITE" id="PS51278"/>
    </source>
</evidence>
<dbReference type="InterPro" id="IPR029055">
    <property type="entry name" value="Ntn_hydrolases_N"/>
</dbReference>
<dbReference type="InterPro" id="IPR026869">
    <property type="entry name" value="EgtC-like"/>
</dbReference>
<evidence type="ECO:0000313" key="4">
    <source>
        <dbReference type="Proteomes" id="UP000256845"/>
    </source>
</evidence>
<evidence type="ECO:0000256" key="1">
    <source>
        <dbReference type="ARBA" id="ARBA00022962"/>
    </source>
</evidence>
<dbReference type="EMBL" id="QRDW01000005">
    <property type="protein sequence ID" value="RED49815.1"/>
    <property type="molecule type" value="Genomic_DNA"/>
</dbReference>
<evidence type="ECO:0000313" key="3">
    <source>
        <dbReference type="EMBL" id="RED49815.1"/>
    </source>
</evidence>
<name>A0A3D9HK67_9PROT</name>
<protein>
    <submittedName>
        <fullName evidence="3">Glutamine amidotransferase</fullName>
    </submittedName>
</protein>
<dbReference type="AlphaFoldDB" id="A0A3D9HK67"/>
<dbReference type="RefSeq" id="WP_115937062.1">
    <property type="nucleotide sequence ID" value="NZ_QRDW01000005.1"/>
</dbReference>
<dbReference type="Proteomes" id="UP000256845">
    <property type="component" value="Unassembled WGS sequence"/>
</dbReference>
<keyword evidence="3" id="KW-0808">Transferase</keyword>
<reference evidence="3 4" key="1">
    <citation type="submission" date="2018-07" db="EMBL/GenBank/DDBJ databases">
        <title>Genomic Encyclopedia of Type Strains, Phase III (KMG-III): the genomes of soil and plant-associated and newly described type strains.</title>
        <authorList>
            <person name="Whitman W."/>
        </authorList>
    </citation>
    <scope>NUCLEOTIDE SEQUENCE [LARGE SCALE GENOMIC DNA]</scope>
    <source>
        <strain evidence="3 4">CECT 8488</strain>
    </source>
</reference>
<sequence>MCRWLSYRGPAIYLEELLYEPKHSLIDQSLHALEAKTPTNGDGFGVGWFGARKTPGTYHEILPAWNDANLKSLAHQIQSTNFFAHVRASTGTATSRANCHPFSYRNWMFMHNGQVGEYHKLRRALESRIPDELYIERKGTTDSEAIFFMMLGNGLEDDPVRAANKTLGQVVDMMEAAGITAPFRMTSVFSDGERYYALRFSTDDRPPSLYYCDEKERLILVSEPLDSETSSWKTVPPSTMLMVDEAGKVELQPLTLQ</sequence>
<keyword evidence="4" id="KW-1185">Reference proteome</keyword>
<dbReference type="PROSITE" id="PS51278">
    <property type="entry name" value="GATASE_TYPE_2"/>
    <property type="match status" value="1"/>
</dbReference>
<proteinExistence type="predicted"/>
<dbReference type="Gene3D" id="3.60.20.10">
    <property type="entry name" value="Glutamine Phosphoribosylpyrophosphate, subunit 1, domain 1"/>
    <property type="match status" value="1"/>
</dbReference>
<accession>A0A3D9HK67</accession>
<feature type="domain" description="Glutamine amidotransferase type-2" evidence="2">
    <location>
        <begin position="2"/>
        <end position="246"/>
    </location>
</feature>
<organism evidence="3 4">
    <name type="scientific">Aestuariispira insulae</name>
    <dbReference type="NCBI Taxonomy" id="1461337"/>
    <lineage>
        <taxon>Bacteria</taxon>
        <taxon>Pseudomonadati</taxon>
        <taxon>Pseudomonadota</taxon>
        <taxon>Alphaproteobacteria</taxon>
        <taxon>Rhodospirillales</taxon>
        <taxon>Kiloniellaceae</taxon>
        <taxon>Aestuariispira</taxon>
    </lineage>
</organism>
<dbReference type="OrthoDB" id="9804310at2"/>
<dbReference type="Pfam" id="PF13230">
    <property type="entry name" value="GATase_4"/>
    <property type="match status" value="1"/>
</dbReference>
<keyword evidence="1 3" id="KW-0315">Glutamine amidotransferase</keyword>
<dbReference type="PANTHER" id="PTHR43187:SF1">
    <property type="entry name" value="GLUTAMINE AMIDOTRANSFERASE DUG3-RELATED"/>
    <property type="match status" value="1"/>
</dbReference>
<dbReference type="InterPro" id="IPR017932">
    <property type="entry name" value="GATase_2_dom"/>
</dbReference>
<gene>
    <name evidence="3" type="ORF">DFP90_105187</name>
</gene>
<dbReference type="GO" id="GO:0016740">
    <property type="term" value="F:transferase activity"/>
    <property type="evidence" value="ECO:0007669"/>
    <property type="project" value="UniProtKB-KW"/>
</dbReference>